<organism evidence="2 3">
    <name type="scientific">candidate division MSBL1 archaeon SCGC-AAA259E22</name>
    <dbReference type="NCBI Taxonomy" id="1698265"/>
    <lineage>
        <taxon>Archaea</taxon>
        <taxon>Methanobacteriati</taxon>
        <taxon>Methanobacteriota</taxon>
        <taxon>candidate division MSBL1</taxon>
    </lineage>
</organism>
<sequence>MCETEESVVQGSNPLALPNINPVRRCEPAQGGIISASVKLIDFLEKFDETSRRANWIMIILTIVIAFLTVINILLSIGYL</sequence>
<keyword evidence="1" id="KW-0812">Transmembrane</keyword>
<reference evidence="2 3" key="1">
    <citation type="journal article" date="2016" name="Sci. Rep.">
        <title>Metabolic traits of an uncultured archaeal lineage -MSBL1- from brine pools of the Red Sea.</title>
        <authorList>
            <person name="Mwirichia R."/>
            <person name="Alam I."/>
            <person name="Rashid M."/>
            <person name="Vinu M."/>
            <person name="Ba-Alawi W."/>
            <person name="Anthony Kamau A."/>
            <person name="Kamanda Ngugi D."/>
            <person name="Goker M."/>
            <person name="Klenk H.P."/>
            <person name="Bajic V."/>
            <person name="Stingl U."/>
        </authorList>
    </citation>
    <scope>NUCLEOTIDE SEQUENCE [LARGE SCALE GENOMIC DNA]</scope>
    <source>
        <strain evidence="2">SCGC-AAA259E22</strain>
    </source>
</reference>
<feature type="transmembrane region" description="Helical" evidence="1">
    <location>
        <begin position="56"/>
        <end position="79"/>
    </location>
</feature>
<dbReference type="AlphaFoldDB" id="A0A133UGB5"/>
<keyword evidence="3" id="KW-1185">Reference proteome</keyword>
<evidence type="ECO:0000313" key="2">
    <source>
        <dbReference type="EMBL" id="KXA93255.1"/>
    </source>
</evidence>
<dbReference type="EMBL" id="LHXP01000024">
    <property type="protein sequence ID" value="KXA93255.1"/>
    <property type="molecule type" value="Genomic_DNA"/>
</dbReference>
<keyword evidence="1" id="KW-1133">Transmembrane helix</keyword>
<protein>
    <submittedName>
        <fullName evidence="2">Uncharacterized protein</fullName>
    </submittedName>
</protein>
<proteinExistence type="predicted"/>
<comment type="caution">
    <text evidence="2">The sequence shown here is derived from an EMBL/GenBank/DDBJ whole genome shotgun (WGS) entry which is preliminary data.</text>
</comment>
<evidence type="ECO:0000256" key="1">
    <source>
        <dbReference type="SAM" id="Phobius"/>
    </source>
</evidence>
<dbReference type="Proteomes" id="UP000070657">
    <property type="component" value="Unassembled WGS sequence"/>
</dbReference>
<name>A0A133UGB5_9EURY</name>
<gene>
    <name evidence="2" type="ORF">AKJ66_02455</name>
</gene>
<evidence type="ECO:0000313" key="3">
    <source>
        <dbReference type="Proteomes" id="UP000070657"/>
    </source>
</evidence>
<keyword evidence="1" id="KW-0472">Membrane</keyword>
<accession>A0A133UGB5</accession>